<evidence type="ECO:0000313" key="4">
    <source>
        <dbReference type="EMBL" id="KAB8030724.1"/>
    </source>
</evidence>
<keyword evidence="5" id="KW-1185">Reference proteome</keyword>
<dbReference type="InterPro" id="IPR036412">
    <property type="entry name" value="HAD-like_sf"/>
</dbReference>
<evidence type="ECO:0000313" key="5">
    <source>
        <dbReference type="Proteomes" id="UP000442694"/>
    </source>
</evidence>
<dbReference type="NCBIfam" id="TIGR01488">
    <property type="entry name" value="HAD-SF-IB"/>
    <property type="match status" value="1"/>
</dbReference>
<dbReference type="InterPro" id="IPR050582">
    <property type="entry name" value="HAD-like_SerB"/>
</dbReference>
<protein>
    <submittedName>
        <fullName evidence="4">HAD-IB family hydrolase</fullName>
    </submittedName>
</protein>
<dbReference type="PANTHER" id="PTHR43344">
    <property type="entry name" value="PHOSPHOSERINE PHOSPHATASE"/>
    <property type="match status" value="1"/>
</dbReference>
<dbReference type="Proteomes" id="UP000442694">
    <property type="component" value="Unassembled WGS sequence"/>
</dbReference>
<proteinExistence type="predicted"/>
<dbReference type="SUPFAM" id="SSF56784">
    <property type="entry name" value="HAD-like"/>
    <property type="match status" value="1"/>
</dbReference>
<sequence length="233" mass="27667">MYRKNNSITKRVNYYAFFDVDETIIQEKSMFSFLYFYSKKMVLKLNIIKVIKIFYYFNLIKYLKINKYSRDHINEIYYKFYKGININTLNNHANEWFDKARRRRNFFNSNIINEIYFHKMNGAKVVLVSGSFQACLKPIANYLGIEEILCTQMEILDQKCTGNLLNIPIIGEGKVILIKQLLLKDNFSNYSLCYAYGDHISDLPMLNFVGNPRVVPNCKKLLEYAKEKNWVLL</sequence>
<comment type="caution">
    <text evidence="4">The sequence shown here is derived from an EMBL/GenBank/DDBJ whole genome shotgun (WGS) entry which is preliminary data.</text>
</comment>
<dbReference type="AlphaFoldDB" id="A0A833N3T7"/>
<gene>
    <name evidence="4" type="ORF">GCL57_07050</name>
</gene>
<reference evidence="4 5" key="1">
    <citation type="submission" date="2019-10" db="EMBL/GenBank/DDBJ databases">
        <title>New genus of Silvanigrellaceae.</title>
        <authorList>
            <person name="Pitt A."/>
            <person name="Hahn M.W."/>
        </authorList>
    </citation>
    <scope>NUCLEOTIDE SEQUENCE [LARGE SCALE GENOMIC DNA]</scope>
    <source>
        <strain evidence="4 5">33A1-SZDP</strain>
    </source>
</reference>
<dbReference type="InterPro" id="IPR023214">
    <property type="entry name" value="HAD_sf"/>
</dbReference>
<dbReference type="EMBL" id="WFLN01000006">
    <property type="protein sequence ID" value="KAB8030724.1"/>
    <property type="molecule type" value="Genomic_DNA"/>
</dbReference>
<dbReference type="RefSeq" id="WP_152212652.1">
    <property type="nucleotide sequence ID" value="NZ_WFLN01000006.1"/>
</dbReference>
<evidence type="ECO:0000256" key="1">
    <source>
        <dbReference type="ARBA" id="ARBA00022723"/>
    </source>
</evidence>
<dbReference type="Pfam" id="PF12710">
    <property type="entry name" value="HAD"/>
    <property type="match status" value="1"/>
</dbReference>
<dbReference type="Gene3D" id="1.20.1440.100">
    <property type="entry name" value="SG protein - dephosphorylation function"/>
    <property type="match status" value="1"/>
</dbReference>
<keyword evidence="3" id="KW-0460">Magnesium</keyword>
<accession>A0A833N3T7</accession>
<evidence type="ECO:0000256" key="2">
    <source>
        <dbReference type="ARBA" id="ARBA00022801"/>
    </source>
</evidence>
<keyword evidence="2 4" id="KW-0378">Hydrolase</keyword>
<organism evidence="4 5">
    <name type="scientific">Fluviispira multicolorata</name>
    <dbReference type="NCBI Taxonomy" id="2654512"/>
    <lineage>
        <taxon>Bacteria</taxon>
        <taxon>Pseudomonadati</taxon>
        <taxon>Bdellovibrionota</taxon>
        <taxon>Oligoflexia</taxon>
        <taxon>Silvanigrellales</taxon>
        <taxon>Silvanigrellaceae</taxon>
        <taxon>Fluviispira</taxon>
    </lineage>
</organism>
<name>A0A833N3T7_9BACT</name>
<evidence type="ECO:0000256" key="3">
    <source>
        <dbReference type="ARBA" id="ARBA00022842"/>
    </source>
</evidence>
<dbReference type="GO" id="GO:0046872">
    <property type="term" value="F:metal ion binding"/>
    <property type="evidence" value="ECO:0007669"/>
    <property type="project" value="UniProtKB-KW"/>
</dbReference>
<dbReference type="PANTHER" id="PTHR43344:SF13">
    <property type="entry name" value="PHOSPHATASE RV3661-RELATED"/>
    <property type="match status" value="1"/>
</dbReference>
<keyword evidence="1" id="KW-0479">Metal-binding</keyword>
<dbReference type="GO" id="GO:0016787">
    <property type="term" value="F:hydrolase activity"/>
    <property type="evidence" value="ECO:0007669"/>
    <property type="project" value="UniProtKB-KW"/>
</dbReference>
<dbReference type="Gene3D" id="3.40.50.1000">
    <property type="entry name" value="HAD superfamily/HAD-like"/>
    <property type="match status" value="1"/>
</dbReference>
<dbReference type="NCBIfam" id="TIGR01490">
    <property type="entry name" value="HAD-SF-IB-hyp1"/>
    <property type="match status" value="1"/>
</dbReference>
<dbReference type="InterPro" id="IPR006385">
    <property type="entry name" value="HAD_hydro_SerB1"/>
</dbReference>